<dbReference type="CDD" id="cd17745">
    <property type="entry name" value="BRCT_p53bp1_rpt1"/>
    <property type="match status" value="1"/>
</dbReference>
<dbReference type="InterPro" id="IPR056492">
    <property type="entry name" value="SH3_Hsr9"/>
</dbReference>
<dbReference type="Pfam" id="PF00533">
    <property type="entry name" value="BRCT"/>
    <property type="match status" value="1"/>
</dbReference>
<dbReference type="InterPro" id="IPR001357">
    <property type="entry name" value="BRCT_dom"/>
</dbReference>
<feature type="region of interest" description="Disordered" evidence="4">
    <location>
        <begin position="614"/>
        <end position="694"/>
    </location>
</feature>
<dbReference type="InterPro" id="IPR047249">
    <property type="entry name" value="BRCT_p53bp1-like_rpt1"/>
</dbReference>
<dbReference type="WBParaSite" id="Csp11.Scaffold629.g14688.t1">
    <property type="protein sequence ID" value="Csp11.Scaffold629.g14688.t1"/>
    <property type="gene ID" value="Csp11.Scaffold629.g14688"/>
</dbReference>
<sequence length="1147" mass="125837">MESNNSILNGNSAESQESLPITTSLLDKSKSLFGSPPGIRPVPVACDTPLDETPPSTESAVAMETEDPVESKSSPNGSPTKAVEPEDTSEPAVEEETFEKKTVSMDTSENVEEVDEGQVDGIEENGEENGEEEEDEEEEEVPKKKAKRAASVSEEDDEEKSDDQQMETESPDLEEAAPAEEKPESPVPSASASAEAEAEALTDELPSDIPNDTIEEEEANSSQPAESEEPENAENAEMEEVAEESVEDAVEQSSEAVDEGVQSPKAEATPERVEAPPTAPRSSRGRRSQAQATPQSATPKRSVRGRPSIIQATEDDSTTERVTTPRRGRPSRSAPVKDDDTEEQEVADEAEAVEEPEETTSAKRGRGRRSVAVKEEEAAPEETVEEQADGEEAVKEPAKPPAKTRWLGRRSAAEHVPRAQPPTPSSTRGRGKKAQVAEEPEKEQPVDAEGEEAEESSPKKPARRGRKSKEAQAEEVEEAPAEESTPSSSRRSTRVRKSPKEATPVVETKRGRKKQVSVGEEAAEDGDDTTPTSSAKRGRKSTKSAASSSKKNDDFDPYNLDTEMEHHPEPLRNIHFQMEVQNFGAVKYAKAGKSESKYSMTEKAAVSRIAELQTSPVVVKERRSLADMTPGKEKQKPRASTGRRSKAKKEETNDVEMEDVSADTTETKTPSNRGRKRKSEGSELAPSAKREPEIVLRELSDEEQLQADHPQDGEDNHSPGARVYAIFQKTFYPAVILNERDALGRFKLQFTMDKVVKDVPNSGIIPLRALVPDKLAIYEDGDVRVLSGPDDISAEEWSKGKVTIAVLDDDGEPTGEKKTVDWKELTFDLSEWRDYIKTTEQSAAAVATSNITTIPHGSRPRKPVYTQKITAGRRKKHATDASRDGTPMDTDDDQLLPMKEDAIDKKIFSGKIFILTSANRSSPVNTTPMFKKKNLSDFLALHGGIVTENYEMYTGSETPMYLVSDTYYRTHKYLAALARGIPCISNVWLQKCGEQGEFVDYSPYILPAGSSIFDDTETPAPEKPSELLKGKTIFVFSTHPNREVTQVGPGGTFTEIWSPILNLLGATVVDCDYETLVENDTQFDVALLDKTVSDEVMAYADKIGASKVTSEWVIQTIILGEAPEPTGHPKFDPNRLHHRTRRLSSSS</sequence>
<feature type="compositionally biased region" description="Acidic residues" evidence="4">
    <location>
        <begin position="339"/>
        <end position="358"/>
    </location>
</feature>
<dbReference type="Gene3D" id="3.40.50.10190">
    <property type="entry name" value="BRCT domain"/>
    <property type="match status" value="2"/>
</dbReference>
<evidence type="ECO:0000256" key="2">
    <source>
        <dbReference type="ARBA" id="ARBA00022763"/>
    </source>
</evidence>
<evidence type="ECO:0000256" key="3">
    <source>
        <dbReference type="ARBA" id="ARBA00023242"/>
    </source>
</evidence>
<feature type="compositionally biased region" description="Acidic residues" evidence="4">
    <location>
        <begin position="378"/>
        <end position="391"/>
    </location>
</feature>
<dbReference type="CDD" id="cd17724">
    <property type="entry name" value="BRCT_p53bp1_rpt2"/>
    <property type="match status" value="1"/>
</dbReference>
<feature type="compositionally biased region" description="Polar residues" evidence="4">
    <location>
        <begin position="1"/>
        <end position="26"/>
    </location>
</feature>
<feature type="region of interest" description="Disordered" evidence="4">
    <location>
        <begin position="870"/>
        <end position="894"/>
    </location>
</feature>
<feature type="compositionally biased region" description="Acidic residues" evidence="4">
    <location>
        <begin position="85"/>
        <end position="97"/>
    </location>
</feature>
<feature type="region of interest" description="Disordered" evidence="4">
    <location>
        <begin position="1123"/>
        <end position="1147"/>
    </location>
</feature>
<feature type="compositionally biased region" description="Polar residues" evidence="4">
    <location>
        <begin position="289"/>
        <end position="299"/>
    </location>
</feature>
<feature type="compositionally biased region" description="Acidic residues" evidence="4">
    <location>
        <begin position="438"/>
        <end position="455"/>
    </location>
</feature>
<dbReference type="Proteomes" id="UP000095282">
    <property type="component" value="Unplaced"/>
</dbReference>
<feature type="compositionally biased region" description="Basic and acidic residues" evidence="4">
    <location>
        <begin position="619"/>
        <end position="636"/>
    </location>
</feature>
<feature type="compositionally biased region" description="Acidic residues" evidence="4">
    <location>
        <begin position="226"/>
        <end position="250"/>
    </location>
</feature>
<dbReference type="GO" id="GO:0000077">
    <property type="term" value="P:DNA damage checkpoint signaling"/>
    <property type="evidence" value="ECO:0007669"/>
    <property type="project" value="TreeGrafter"/>
</dbReference>
<dbReference type="STRING" id="1561998.A0A1I7U483"/>
<proteinExistence type="predicted"/>
<dbReference type="AlphaFoldDB" id="A0A1I7U483"/>
<dbReference type="SUPFAM" id="SSF52113">
    <property type="entry name" value="BRCT domain"/>
    <property type="match status" value="2"/>
</dbReference>
<evidence type="ECO:0000256" key="4">
    <source>
        <dbReference type="SAM" id="MobiDB-lite"/>
    </source>
</evidence>
<feature type="compositionally biased region" description="Basic residues" evidence="4">
    <location>
        <begin position="1136"/>
        <end position="1147"/>
    </location>
</feature>
<feature type="compositionally biased region" description="Acidic residues" evidence="4">
    <location>
        <begin position="196"/>
        <end position="206"/>
    </location>
</feature>
<dbReference type="InterPro" id="IPR047250">
    <property type="entry name" value="BRCT_p53bp1-like_rpt2"/>
</dbReference>
<reference evidence="7" key="1">
    <citation type="submission" date="2016-11" db="UniProtKB">
        <authorList>
            <consortium name="WormBaseParasite"/>
        </authorList>
    </citation>
    <scope>IDENTIFICATION</scope>
</reference>
<feature type="compositionally biased region" description="Acidic residues" evidence="4">
    <location>
        <begin position="109"/>
        <end position="140"/>
    </location>
</feature>
<evidence type="ECO:0000256" key="1">
    <source>
        <dbReference type="ARBA" id="ARBA00004123"/>
    </source>
</evidence>
<dbReference type="InterPro" id="IPR036420">
    <property type="entry name" value="BRCT_dom_sf"/>
</dbReference>
<dbReference type="PANTHER" id="PTHR15321">
    <property type="entry name" value="TUMOR SUPPRESSOR P53-BINDING PROTEIN 1"/>
    <property type="match status" value="1"/>
</dbReference>
<organism evidence="6 7">
    <name type="scientific">Caenorhabditis tropicalis</name>
    <dbReference type="NCBI Taxonomy" id="1561998"/>
    <lineage>
        <taxon>Eukaryota</taxon>
        <taxon>Metazoa</taxon>
        <taxon>Ecdysozoa</taxon>
        <taxon>Nematoda</taxon>
        <taxon>Chromadorea</taxon>
        <taxon>Rhabditida</taxon>
        <taxon>Rhabditina</taxon>
        <taxon>Rhabditomorpha</taxon>
        <taxon>Rhabditoidea</taxon>
        <taxon>Rhabditidae</taxon>
        <taxon>Peloderinae</taxon>
        <taxon>Caenorhabditis</taxon>
    </lineage>
</organism>
<evidence type="ECO:0000313" key="6">
    <source>
        <dbReference type="Proteomes" id="UP000095282"/>
    </source>
</evidence>
<feature type="region of interest" description="Disordered" evidence="4">
    <location>
        <begin position="1"/>
        <end position="568"/>
    </location>
</feature>
<protein>
    <submittedName>
        <fullName evidence="7">BRCT domain-containing protein</fullName>
    </submittedName>
</protein>
<feature type="domain" description="BRCT" evidence="5">
    <location>
        <begin position="903"/>
        <end position="1006"/>
    </location>
</feature>
<dbReference type="PROSITE" id="PS50172">
    <property type="entry name" value="BRCT"/>
    <property type="match status" value="1"/>
</dbReference>
<dbReference type="Pfam" id="PF24680">
    <property type="entry name" value="SH3_Hsr9"/>
    <property type="match status" value="1"/>
</dbReference>
<comment type="subcellular location">
    <subcellularLocation>
        <location evidence="1">Nucleus</location>
    </subcellularLocation>
</comment>
<dbReference type="GO" id="GO:0042393">
    <property type="term" value="F:histone binding"/>
    <property type="evidence" value="ECO:0007669"/>
    <property type="project" value="TreeGrafter"/>
</dbReference>
<feature type="compositionally biased region" description="Acidic residues" evidence="4">
    <location>
        <begin position="153"/>
        <end position="178"/>
    </location>
</feature>
<dbReference type="InterPro" id="IPR047252">
    <property type="entry name" value="TP53BP1-like"/>
</dbReference>
<dbReference type="PANTHER" id="PTHR15321:SF3">
    <property type="entry name" value="TP53-BINDING PROTEIN 1"/>
    <property type="match status" value="1"/>
</dbReference>
<dbReference type="GO" id="GO:0005634">
    <property type="term" value="C:nucleus"/>
    <property type="evidence" value="ECO:0007669"/>
    <property type="project" value="UniProtKB-SubCell"/>
</dbReference>
<feature type="compositionally biased region" description="Basic residues" evidence="4">
    <location>
        <begin position="637"/>
        <end position="647"/>
    </location>
</feature>
<dbReference type="SMART" id="SM00292">
    <property type="entry name" value="BRCT"/>
    <property type="match status" value="1"/>
</dbReference>
<feature type="compositionally biased region" description="Polar residues" evidence="4">
    <location>
        <begin position="662"/>
        <end position="672"/>
    </location>
</feature>
<evidence type="ECO:0000313" key="7">
    <source>
        <dbReference type="WBParaSite" id="Csp11.Scaffold629.g14688.t1"/>
    </source>
</evidence>
<dbReference type="GO" id="GO:0045944">
    <property type="term" value="P:positive regulation of transcription by RNA polymerase II"/>
    <property type="evidence" value="ECO:0007669"/>
    <property type="project" value="TreeGrafter"/>
</dbReference>
<name>A0A1I7U483_9PELO</name>
<accession>A0A1I7U483</accession>
<keyword evidence="3" id="KW-0539">Nucleus</keyword>
<keyword evidence="2" id="KW-0227">DNA damage</keyword>
<evidence type="ECO:0000259" key="5">
    <source>
        <dbReference type="PROSITE" id="PS50172"/>
    </source>
</evidence>
<dbReference type="eggNOG" id="KOG3548">
    <property type="taxonomic scope" value="Eukaryota"/>
</dbReference>
<keyword evidence="6" id="KW-1185">Reference proteome</keyword>
<dbReference type="Pfam" id="PF18428">
    <property type="entry name" value="BRCT_3"/>
    <property type="match status" value="1"/>
</dbReference>